<dbReference type="PATRIC" id="fig|1637645.4.peg.4554"/>
<keyword evidence="7 15" id="KW-0507">mRNA processing</keyword>
<dbReference type="InterPro" id="IPR041650">
    <property type="entry name" value="HEPN_Swt1"/>
</dbReference>
<dbReference type="PANTHER" id="PTHR11207">
    <property type="entry name" value="RIBONUCLEASE III"/>
    <property type="match status" value="1"/>
</dbReference>
<keyword evidence="9 15" id="KW-0540">Nuclease</keyword>
<comment type="subunit">
    <text evidence="4 15">Homodimer.</text>
</comment>
<organism evidence="18 19">
    <name type="scientific">Limnoraphis robusta CS-951</name>
    <dbReference type="NCBI Taxonomy" id="1637645"/>
    <lineage>
        <taxon>Bacteria</taxon>
        <taxon>Bacillati</taxon>
        <taxon>Cyanobacteriota</taxon>
        <taxon>Cyanophyceae</taxon>
        <taxon>Oscillatoriophycideae</taxon>
        <taxon>Oscillatoriales</taxon>
        <taxon>Sirenicapillariaceae</taxon>
        <taxon>Limnoraphis</taxon>
    </lineage>
</organism>
<dbReference type="InterPro" id="IPR011907">
    <property type="entry name" value="RNase_III"/>
</dbReference>
<evidence type="ECO:0000259" key="16">
    <source>
        <dbReference type="PROSITE" id="PS50137"/>
    </source>
</evidence>
<dbReference type="PROSITE" id="PS00517">
    <property type="entry name" value="RNASE_3_1"/>
    <property type="match status" value="1"/>
</dbReference>
<dbReference type="GO" id="GO:0003725">
    <property type="term" value="F:double-stranded RNA binding"/>
    <property type="evidence" value="ECO:0007669"/>
    <property type="project" value="TreeGrafter"/>
</dbReference>
<evidence type="ECO:0000256" key="2">
    <source>
        <dbReference type="ARBA" id="ARBA00004496"/>
    </source>
</evidence>
<comment type="subcellular location">
    <subcellularLocation>
        <location evidence="2 15">Cytoplasm</location>
    </subcellularLocation>
</comment>
<dbReference type="SMART" id="SM00358">
    <property type="entry name" value="DSRM"/>
    <property type="match status" value="1"/>
</dbReference>
<feature type="binding site" evidence="15">
    <location>
        <position position="280"/>
    </location>
    <ligand>
        <name>Mg(2+)</name>
        <dbReference type="ChEBI" id="CHEBI:18420"/>
    </ligand>
</feature>
<evidence type="ECO:0000256" key="1">
    <source>
        <dbReference type="ARBA" id="ARBA00000109"/>
    </source>
</evidence>
<dbReference type="Proteomes" id="UP000033607">
    <property type="component" value="Unassembled WGS sequence"/>
</dbReference>
<dbReference type="SUPFAM" id="SSF54768">
    <property type="entry name" value="dsRNA-binding domain-like"/>
    <property type="match status" value="1"/>
</dbReference>
<dbReference type="EC" id="3.1.26.3" evidence="15"/>
<dbReference type="GO" id="GO:0008033">
    <property type="term" value="P:tRNA processing"/>
    <property type="evidence" value="ECO:0007669"/>
    <property type="project" value="UniProtKB-KW"/>
</dbReference>
<dbReference type="GO" id="GO:0004525">
    <property type="term" value="F:ribonuclease III activity"/>
    <property type="evidence" value="ECO:0007669"/>
    <property type="project" value="UniProtKB-UniRule"/>
</dbReference>
<dbReference type="GO" id="GO:0006397">
    <property type="term" value="P:mRNA processing"/>
    <property type="evidence" value="ECO:0007669"/>
    <property type="project" value="UniProtKB-UniRule"/>
</dbReference>
<dbReference type="RefSeq" id="WP_046281561.1">
    <property type="nucleotide sequence ID" value="NZ_LATL02000230.1"/>
</dbReference>
<dbReference type="GO" id="GO:0010468">
    <property type="term" value="P:regulation of gene expression"/>
    <property type="evidence" value="ECO:0007669"/>
    <property type="project" value="TreeGrafter"/>
</dbReference>
<evidence type="ECO:0000256" key="13">
    <source>
        <dbReference type="ARBA" id="ARBA00022842"/>
    </source>
</evidence>
<sequence length="392" mass="45112">MINNRDRIGRCLDLLKQGLYPYFEQRMREAYGGQWLSQAEKALSNKKDTTLKRSTEDKLQDIYNLLSIMIERDKAFKSRLERALASELIDVRNKWAHQVTFSTEDTYRALDSMSRLLNTIGAAEQETLINQHKQEILKRLLKEQSRPDQSQISGEESSVRERLKELLEKIPFQDARLLKRALTHRTYVFENPTQTQGDNEQLEFLGDSVLNFLAGDYLYEQYSHRRDEGELTRRRSNLVDNSQFAQFAIQLNLGEWMQLGKGEELQGGRTKSSLLSNTFEAVIGAYYLDSGIEAVRELIKPFFESVDTGTVDSHIPQQNLIDPKGRLQNIAQTNNLPIPEYVLVDETGNDHDKTFEVQVIINGEFYGEGTGKKKKEAEKQAAIDALRRLDLL</sequence>
<keyword evidence="11 15" id="KW-0255">Endonuclease</keyword>
<dbReference type="GO" id="GO:0006364">
    <property type="term" value="P:rRNA processing"/>
    <property type="evidence" value="ECO:0007669"/>
    <property type="project" value="UniProtKB-UniRule"/>
</dbReference>
<evidence type="ECO:0000256" key="14">
    <source>
        <dbReference type="ARBA" id="ARBA00022884"/>
    </source>
</evidence>
<proteinExistence type="inferred from homology"/>
<feature type="active site" evidence="15">
    <location>
        <position position="207"/>
    </location>
</feature>
<dbReference type="PROSITE" id="PS50142">
    <property type="entry name" value="RNASE_3_2"/>
    <property type="match status" value="1"/>
</dbReference>
<evidence type="ECO:0000256" key="11">
    <source>
        <dbReference type="ARBA" id="ARBA00022759"/>
    </source>
</evidence>
<evidence type="ECO:0000313" key="18">
    <source>
        <dbReference type="EMBL" id="KKD35273.1"/>
    </source>
</evidence>
<gene>
    <name evidence="15" type="primary">rnc</name>
    <name evidence="18" type="ORF">WN50_26230</name>
</gene>
<dbReference type="InterPro" id="IPR000999">
    <property type="entry name" value="RNase_III_dom"/>
</dbReference>
<dbReference type="FunFam" id="3.30.160.20:FF:000003">
    <property type="entry name" value="Ribonuclease 3"/>
    <property type="match status" value="1"/>
</dbReference>
<feature type="binding site" evidence="15">
    <location>
        <position position="203"/>
    </location>
    <ligand>
        <name>Mg(2+)</name>
        <dbReference type="ChEBI" id="CHEBI:18420"/>
    </ligand>
</feature>
<dbReference type="HAMAP" id="MF_00104">
    <property type="entry name" value="RNase_III"/>
    <property type="match status" value="1"/>
</dbReference>
<keyword evidence="12 15" id="KW-0378">Hydrolase</keyword>
<dbReference type="FunFam" id="1.10.1520.10:FF:000001">
    <property type="entry name" value="Ribonuclease 3"/>
    <property type="match status" value="1"/>
</dbReference>
<keyword evidence="8 15" id="KW-0819">tRNA processing</keyword>
<dbReference type="NCBIfam" id="TIGR02191">
    <property type="entry name" value="RNaseIII"/>
    <property type="match status" value="1"/>
</dbReference>
<accession>A0A0F5Y937</accession>
<dbReference type="InterPro" id="IPR014720">
    <property type="entry name" value="dsRBD_dom"/>
</dbReference>
<evidence type="ECO:0000256" key="4">
    <source>
        <dbReference type="ARBA" id="ARBA00011738"/>
    </source>
</evidence>
<dbReference type="GO" id="GO:0046872">
    <property type="term" value="F:metal ion binding"/>
    <property type="evidence" value="ECO:0007669"/>
    <property type="project" value="UniProtKB-KW"/>
</dbReference>
<feature type="binding site" evidence="15">
    <location>
        <position position="277"/>
    </location>
    <ligand>
        <name>Mg(2+)</name>
        <dbReference type="ChEBI" id="CHEBI:18420"/>
    </ligand>
</feature>
<evidence type="ECO:0000313" key="19">
    <source>
        <dbReference type="Proteomes" id="UP000033607"/>
    </source>
</evidence>
<comment type="catalytic activity">
    <reaction evidence="1 15">
        <text>Endonucleolytic cleavage to 5'-phosphomonoester.</text>
        <dbReference type="EC" id="3.1.26.3"/>
    </reaction>
</comment>
<dbReference type="Gene3D" id="3.30.160.20">
    <property type="match status" value="1"/>
</dbReference>
<dbReference type="Pfam" id="PF18731">
    <property type="entry name" value="HEPN_Swt1"/>
    <property type="match status" value="1"/>
</dbReference>
<comment type="caution">
    <text evidence="18">The sequence shown here is derived from an EMBL/GenBank/DDBJ whole genome shotgun (WGS) entry which is preliminary data.</text>
</comment>
<dbReference type="OrthoDB" id="9805026at2"/>
<dbReference type="GO" id="GO:0019843">
    <property type="term" value="F:rRNA binding"/>
    <property type="evidence" value="ECO:0007669"/>
    <property type="project" value="UniProtKB-KW"/>
</dbReference>
<dbReference type="EMBL" id="LATL02000230">
    <property type="protein sequence ID" value="KKD35273.1"/>
    <property type="molecule type" value="Genomic_DNA"/>
</dbReference>
<evidence type="ECO:0000256" key="10">
    <source>
        <dbReference type="ARBA" id="ARBA00022723"/>
    </source>
</evidence>
<keyword evidence="13 15" id="KW-0460">Magnesium</keyword>
<dbReference type="Gene3D" id="1.10.1520.10">
    <property type="entry name" value="Ribonuclease III domain"/>
    <property type="match status" value="1"/>
</dbReference>
<evidence type="ECO:0000256" key="15">
    <source>
        <dbReference type="HAMAP-Rule" id="MF_00104"/>
    </source>
</evidence>
<dbReference type="SMART" id="SM00535">
    <property type="entry name" value="RIBOc"/>
    <property type="match status" value="1"/>
</dbReference>
<dbReference type="Pfam" id="PF00035">
    <property type="entry name" value="dsrm"/>
    <property type="match status" value="1"/>
</dbReference>
<dbReference type="CDD" id="cd00593">
    <property type="entry name" value="RIBOc"/>
    <property type="match status" value="1"/>
</dbReference>
<keyword evidence="14 15" id="KW-0694">RNA-binding</keyword>
<dbReference type="Pfam" id="PF14622">
    <property type="entry name" value="Ribonucleas_3_3"/>
    <property type="match status" value="1"/>
</dbReference>
<comment type="similarity">
    <text evidence="3">Belongs to the ribonuclease III family.</text>
</comment>
<keyword evidence="6 15" id="KW-0698">rRNA processing</keyword>
<evidence type="ECO:0000256" key="12">
    <source>
        <dbReference type="ARBA" id="ARBA00022801"/>
    </source>
</evidence>
<dbReference type="InterPro" id="IPR036389">
    <property type="entry name" value="RNase_III_sf"/>
</dbReference>
<evidence type="ECO:0000256" key="8">
    <source>
        <dbReference type="ARBA" id="ARBA00022694"/>
    </source>
</evidence>
<reference evidence="18 19" key="1">
    <citation type="submission" date="2015-06" db="EMBL/GenBank/DDBJ databases">
        <title>Draft genome assembly of filamentous brackish cyanobacterium Limnoraphis robusta strain CS-951.</title>
        <authorList>
            <person name="Willis A."/>
            <person name="Parks M."/>
            <person name="Burford M.A."/>
        </authorList>
    </citation>
    <scope>NUCLEOTIDE SEQUENCE [LARGE SCALE GENOMIC DNA]</scope>
    <source>
        <strain evidence="18 19">CS-951</strain>
    </source>
</reference>
<dbReference type="CDD" id="cd10845">
    <property type="entry name" value="DSRM_RNAse_III_family"/>
    <property type="match status" value="1"/>
</dbReference>
<evidence type="ECO:0000259" key="17">
    <source>
        <dbReference type="PROSITE" id="PS50142"/>
    </source>
</evidence>
<evidence type="ECO:0000256" key="5">
    <source>
        <dbReference type="ARBA" id="ARBA00022490"/>
    </source>
</evidence>
<keyword evidence="5 15" id="KW-0963">Cytoplasm</keyword>
<evidence type="ECO:0000256" key="3">
    <source>
        <dbReference type="ARBA" id="ARBA00010183"/>
    </source>
</evidence>
<dbReference type="SUPFAM" id="SSF69065">
    <property type="entry name" value="RNase III domain-like"/>
    <property type="match status" value="1"/>
</dbReference>
<evidence type="ECO:0000256" key="7">
    <source>
        <dbReference type="ARBA" id="ARBA00022664"/>
    </source>
</evidence>
<comment type="function">
    <text evidence="15">Digests double-stranded RNA. Involved in the processing of primary rRNA transcript to yield the immediate precursors to the large and small rRNAs (23S and 16S). Processes some mRNAs, and tRNAs when they are encoded in the rRNA operon. Processes pre-crRNA and tracrRNA of type II CRISPR loci if present in the organism.</text>
</comment>
<comment type="cofactor">
    <cofactor evidence="15">
        <name>Mg(2+)</name>
        <dbReference type="ChEBI" id="CHEBI:18420"/>
    </cofactor>
</comment>
<feature type="active site" evidence="15">
    <location>
        <position position="280"/>
    </location>
</feature>
<dbReference type="GO" id="GO:0005737">
    <property type="term" value="C:cytoplasm"/>
    <property type="evidence" value="ECO:0007669"/>
    <property type="project" value="UniProtKB-SubCell"/>
</dbReference>
<keyword evidence="10 15" id="KW-0479">Metal-binding</keyword>
<feature type="domain" description="RNase III" evidence="17">
    <location>
        <begin position="156"/>
        <end position="291"/>
    </location>
</feature>
<keyword evidence="15" id="KW-0699">rRNA-binding</keyword>
<dbReference type="GO" id="GO:0042802">
    <property type="term" value="F:identical protein binding"/>
    <property type="evidence" value="ECO:0007669"/>
    <property type="project" value="UniProtKB-ARBA"/>
</dbReference>
<dbReference type="PROSITE" id="PS50137">
    <property type="entry name" value="DS_RBD"/>
    <property type="match status" value="1"/>
</dbReference>
<feature type="domain" description="DRBM" evidence="16">
    <location>
        <begin position="322"/>
        <end position="391"/>
    </location>
</feature>
<evidence type="ECO:0000256" key="6">
    <source>
        <dbReference type="ARBA" id="ARBA00022552"/>
    </source>
</evidence>
<dbReference type="PANTHER" id="PTHR11207:SF0">
    <property type="entry name" value="RIBONUCLEASE 3"/>
    <property type="match status" value="1"/>
</dbReference>
<dbReference type="AlphaFoldDB" id="A0A0F5Y937"/>
<name>A0A0F5Y937_9CYAN</name>
<evidence type="ECO:0000256" key="9">
    <source>
        <dbReference type="ARBA" id="ARBA00022722"/>
    </source>
</evidence>
<protein>
    <recommendedName>
        <fullName evidence="15">Ribonuclease 3</fullName>
        <ecNumber evidence="15">3.1.26.3</ecNumber>
    </recommendedName>
    <alternativeName>
        <fullName evidence="15">Ribonuclease III</fullName>
        <shortName evidence="15">RNase III</shortName>
    </alternativeName>
</protein>